<dbReference type="Proteomes" id="UP001157006">
    <property type="component" value="Chromosome 5"/>
</dbReference>
<protein>
    <submittedName>
        <fullName evidence="2">Uncharacterized protein</fullName>
    </submittedName>
</protein>
<organism evidence="2 3">
    <name type="scientific">Vicia faba</name>
    <name type="common">Broad bean</name>
    <name type="synonym">Faba vulgaris</name>
    <dbReference type="NCBI Taxonomy" id="3906"/>
    <lineage>
        <taxon>Eukaryota</taxon>
        <taxon>Viridiplantae</taxon>
        <taxon>Streptophyta</taxon>
        <taxon>Embryophyta</taxon>
        <taxon>Tracheophyta</taxon>
        <taxon>Spermatophyta</taxon>
        <taxon>Magnoliopsida</taxon>
        <taxon>eudicotyledons</taxon>
        <taxon>Gunneridae</taxon>
        <taxon>Pentapetalae</taxon>
        <taxon>rosids</taxon>
        <taxon>fabids</taxon>
        <taxon>Fabales</taxon>
        <taxon>Fabaceae</taxon>
        <taxon>Papilionoideae</taxon>
        <taxon>50 kb inversion clade</taxon>
        <taxon>NPAAA clade</taxon>
        <taxon>Hologalegina</taxon>
        <taxon>IRL clade</taxon>
        <taxon>Fabeae</taxon>
        <taxon>Vicia</taxon>
    </lineage>
</organism>
<evidence type="ECO:0000313" key="2">
    <source>
        <dbReference type="EMBL" id="CAI8612263.1"/>
    </source>
</evidence>
<dbReference type="EMBL" id="OX451740">
    <property type="protein sequence ID" value="CAI8612263.1"/>
    <property type="molecule type" value="Genomic_DNA"/>
</dbReference>
<dbReference type="AlphaFoldDB" id="A0AAV1AR21"/>
<sequence length="121" mass="14198">MTLHLIPNKKTLFLPISSSAQTPISLVAGDDSSFDREYKPHDKSRLIFIDAERLRRLLIQEMETRNDEMQILPTGEHPVLLQLEKDEKTNDKVTDEDSKKLKDRSREQRKQEVMMMMDTEL</sequence>
<feature type="compositionally biased region" description="Basic and acidic residues" evidence="1">
    <location>
        <begin position="84"/>
        <end position="112"/>
    </location>
</feature>
<evidence type="ECO:0000313" key="3">
    <source>
        <dbReference type="Proteomes" id="UP001157006"/>
    </source>
</evidence>
<proteinExistence type="predicted"/>
<evidence type="ECO:0000256" key="1">
    <source>
        <dbReference type="SAM" id="MobiDB-lite"/>
    </source>
</evidence>
<gene>
    <name evidence="2" type="ORF">VFH_V026440</name>
</gene>
<name>A0AAV1AR21_VICFA</name>
<reference evidence="2 3" key="1">
    <citation type="submission" date="2023-01" db="EMBL/GenBank/DDBJ databases">
        <authorList>
            <person name="Kreplak J."/>
        </authorList>
    </citation>
    <scope>NUCLEOTIDE SEQUENCE [LARGE SCALE GENOMIC DNA]</scope>
</reference>
<keyword evidence="3" id="KW-1185">Reference proteome</keyword>
<accession>A0AAV1AR21</accession>
<feature type="region of interest" description="Disordered" evidence="1">
    <location>
        <begin position="84"/>
        <end position="121"/>
    </location>
</feature>